<feature type="domain" description="Saposin B-type" evidence="2">
    <location>
        <begin position="5"/>
        <end position="85"/>
    </location>
</feature>
<reference evidence="3" key="1">
    <citation type="submission" date="2025-08" db="UniProtKB">
        <authorList>
            <consortium name="Ensembl"/>
        </authorList>
    </citation>
    <scope>IDENTIFICATION</scope>
</reference>
<dbReference type="GeneTree" id="ENSGT00960000189995"/>
<evidence type="ECO:0000313" key="4">
    <source>
        <dbReference type="Proteomes" id="UP000694406"/>
    </source>
</evidence>
<name>A0A8C5SSJ1_LATLA</name>
<organism evidence="3 4">
    <name type="scientific">Laticauda laticaudata</name>
    <name type="common">Blue-ringed sea krait</name>
    <name type="synonym">Blue-lipped sea krait</name>
    <dbReference type="NCBI Taxonomy" id="8630"/>
    <lineage>
        <taxon>Eukaryota</taxon>
        <taxon>Metazoa</taxon>
        <taxon>Chordata</taxon>
        <taxon>Craniata</taxon>
        <taxon>Vertebrata</taxon>
        <taxon>Euteleostomi</taxon>
        <taxon>Lepidosauria</taxon>
        <taxon>Squamata</taxon>
        <taxon>Bifurcata</taxon>
        <taxon>Unidentata</taxon>
        <taxon>Episquamata</taxon>
        <taxon>Toxicofera</taxon>
        <taxon>Serpentes</taxon>
        <taxon>Colubroidea</taxon>
        <taxon>Elapidae</taxon>
        <taxon>Laticaudinae</taxon>
        <taxon>Laticauda</taxon>
    </lineage>
</organism>
<dbReference type="Ensembl" id="ENSLLTT00000021892.1">
    <property type="protein sequence ID" value="ENSLLTP00000021113.1"/>
    <property type="gene ID" value="ENSLLTG00000015764.1"/>
</dbReference>
<dbReference type="SMART" id="SM00741">
    <property type="entry name" value="SapB"/>
    <property type="match status" value="1"/>
</dbReference>
<dbReference type="PROSITE" id="PS50015">
    <property type="entry name" value="SAP_B"/>
    <property type="match status" value="1"/>
</dbReference>
<accession>A0A8C5SSJ1</accession>
<dbReference type="Gene3D" id="1.10.225.10">
    <property type="entry name" value="Saposin-like"/>
    <property type="match status" value="1"/>
</dbReference>
<protein>
    <recommendedName>
        <fullName evidence="2">Saposin B-type domain-containing protein</fullName>
    </recommendedName>
</protein>
<proteinExistence type="predicted"/>
<dbReference type="InterPro" id="IPR011001">
    <property type="entry name" value="Saposin-like"/>
</dbReference>
<dbReference type="SUPFAM" id="SSF47862">
    <property type="entry name" value="Saposin"/>
    <property type="match status" value="1"/>
</dbReference>
<dbReference type="Proteomes" id="UP000694406">
    <property type="component" value="Unplaced"/>
</dbReference>
<sequence>LTSFISFLCYWKKKVQVTIDSIIELGNIEQIIHQMMNICYMLPHEVVPQCRDFVNSYGMAVLIMLFDATKPESVCIRFNFCPEDISLSTSRCLYLFYIFCL</sequence>
<keyword evidence="1" id="KW-1015">Disulfide bond</keyword>
<evidence type="ECO:0000313" key="3">
    <source>
        <dbReference type="Ensembl" id="ENSLLTP00000021113.1"/>
    </source>
</evidence>
<evidence type="ECO:0000259" key="2">
    <source>
        <dbReference type="PROSITE" id="PS50015"/>
    </source>
</evidence>
<evidence type="ECO:0000256" key="1">
    <source>
        <dbReference type="ARBA" id="ARBA00023157"/>
    </source>
</evidence>
<reference evidence="3" key="2">
    <citation type="submission" date="2025-09" db="UniProtKB">
        <authorList>
            <consortium name="Ensembl"/>
        </authorList>
    </citation>
    <scope>IDENTIFICATION</scope>
</reference>
<dbReference type="AlphaFoldDB" id="A0A8C5SSJ1"/>
<keyword evidence="4" id="KW-1185">Reference proteome</keyword>
<dbReference type="InterPro" id="IPR008139">
    <property type="entry name" value="SaposinB_dom"/>
</dbReference>